<dbReference type="InterPro" id="IPR038340">
    <property type="entry name" value="MRP-L47_sf"/>
</dbReference>
<evidence type="ECO:0000256" key="6">
    <source>
        <dbReference type="ARBA" id="ARBA00035289"/>
    </source>
</evidence>
<evidence type="ECO:0000256" key="3">
    <source>
        <dbReference type="ARBA" id="ARBA00022980"/>
    </source>
</evidence>
<accession>A0A0W0DSV0</accession>
<evidence type="ECO:0000313" key="9">
    <source>
        <dbReference type="Proteomes" id="UP000054886"/>
    </source>
</evidence>
<dbReference type="VEuPathDB" id="FungiDB:B1J91_M00858g"/>
<keyword evidence="5" id="KW-0687">Ribonucleoprotein</keyword>
<dbReference type="VEuPathDB" id="FungiDB:GWK60_M00759"/>
<proteinExistence type="inferred from homology"/>
<name>A0A0W0DSV0_CANGB</name>
<sequence>MLRRQFHSGCVQLARTRYTKPKPKNTETRAKEQIRLPTQQTHHSNELRIQPPIPPSTKNIVVPDDHPLWQFFSDKKFMRRPEDLDTTSRAWSIPELRRKSFEDLHSLWYTCLKERNILARENHLLKNAAKNNRNDYEDISEKIRTTMWRIRHVLSERDWAFKRARETFAQNKELQDNLVDDFKKEFLELDSSEDEQAFEMLTRFQEALFGIHEVIEDNVVDRKFVDGLKLVATLKLQRFQSRNDSINAILEESDGQINDVGEAFVVFTADNNLKAVEDACDAIKELRQGENGVSRFDELPTVRGYLKRLVSATTV</sequence>
<dbReference type="InterPro" id="IPR010729">
    <property type="entry name" value="Ribosomal_uL29_mit"/>
</dbReference>
<dbReference type="GO" id="GO:0005762">
    <property type="term" value="C:mitochondrial large ribosomal subunit"/>
    <property type="evidence" value="ECO:0007669"/>
    <property type="project" value="EnsemblFungi"/>
</dbReference>
<evidence type="ECO:0000256" key="7">
    <source>
        <dbReference type="ARBA" id="ARBA00035399"/>
    </source>
</evidence>
<dbReference type="GO" id="GO:0032543">
    <property type="term" value="P:mitochondrial translation"/>
    <property type="evidence" value="ECO:0007669"/>
    <property type="project" value="EnsemblFungi"/>
</dbReference>
<keyword evidence="3 8" id="KW-0689">Ribosomal protein</keyword>
<organism evidence="8 9">
    <name type="scientific">Candida glabrata</name>
    <name type="common">Yeast</name>
    <name type="synonym">Torulopsis glabrata</name>
    <dbReference type="NCBI Taxonomy" id="5478"/>
    <lineage>
        <taxon>Eukaryota</taxon>
        <taxon>Fungi</taxon>
        <taxon>Dikarya</taxon>
        <taxon>Ascomycota</taxon>
        <taxon>Saccharomycotina</taxon>
        <taxon>Saccharomycetes</taxon>
        <taxon>Saccharomycetales</taxon>
        <taxon>Saccharomycetaceae</taxon>
        <taxon>Nakaseomyces</taxon>
    </lineage>
</organism>
<evidence type="ECO:0000256" key="4">
    <source>
        <dbReference type="ARBA" id="ARBA00023128"/>
    </source>
</evidence>
<dbReference type="AlphaFoldDB" id="A0A0W0DSV0"/>
<evidence type="ECO:0000256" key="5">
    <source>
        <dbReference type="ARBA" id="ARBA00023274"/>
    </source>
</evidence>
<dbReference type="PANTHER" id="PTHR21183:SF18">
    <property type="entry name" value="LARGE RIBOSOMAL SUBUNIT PROTEIN UL29M"/>
    <property type="match status" value="1"/>
</dbReference>
<dbReference type="EMBL" id="LLZZ01000106">
    <property type="protein sequence ID" value="KTB08079.1"/>
    <property type="molecule type" value="Genomic_DNA"/>
</dbReference>
<dbReference type="Gene3D" id="6.10.330.20">
    <property type="match status" value="1"/>
</dbReference>
<comment type="subcellular location">
    <subcellularLocation>
        <location evidence="1">Mitochondrion</location>
    </subcellularLocation>
</comment>
<dbReference type="VEuPathDB" id="FungiDB:CAGL0M00858g"/>
<comment type="caution">
    <text evidence="8">The sequence shown here is derived from an EMBL/GenBank/DDBJ whole genome shotgun (WGS) entry which is preliminary data.</text>
</comment>
<dbReference type="VEuPathDB" id="FungiDB:GVI51_M00759"/>
<dbReference type="Proteomes" id="UP000054886">
    <property type="component" value="Unassembled WGS sequence"/>
</dbReference>
<reference evidence="8 9" key="1">
    <citation type="submission" date="2015-10" db="EMBL/GenBank/DDBJ databases">
        <title>Draft genomes sequences of Candida glabrata isolates 1A, 1B, 2A, 2B, 3A and 3B.</title>
        <authorList>
            <person name="Haavelsrud O.E."/>
            <person name="Gaustad P."/>
        </authorList>
    </citation>
    <scope>NUCLEOTIDE SEQUENCE [LARGE SCALE GENOMIC DNA]</scope>
    <source>
        <strain evidence="8">910700640</strain>
    </source>
</reference>
<dbReference type="Pfam" id="PF06984">
    <property type="entry name" value="MRP-L47"/>
    <property type="match status" value="1"/>
</dbReference>
<evidence type="ECO:0000313" key="8">
    <source>
        <dbReference type="EMBL" id="KTB08079.1"/>
    </source>
</evidence>
<evidence type="ECO:0000256" key="1">
    <source>
        <dbReference type="ARBA" id="ARBA00004173"/>
    </source>
</evidence>
<comment type="similarity">
    <text evidence="2">Belongs to the universal ribosomal protein uL29 family.</text>
</comment>
<evidence type="ECO:0000256" key="2">
    <source>
        <dbReference type="ARBA" id="ARBA00009254"/>
    </source>
</evidence>
<dbReference type="Gene3D" id="6.10.140.1190">
    <property type="match status" value="1"/>
</dbReference>
<keyword evidence="4" id="KW-0496">Mitochondrion</keyword>
<dbReference type="GO" id="GO:0003735">
    <property type="term" value="F:structural constituent of ribosome"/>
    <property type="evidence" value="ECO:0007669"/>
    <property type="project" value="EnsemblFungi"/>
</dbReference>
<dbReference type="PANTHER" id="PTHR21183">
    <property type="entry name" value="RIBOSOMAL PROTEIN L47, MITOCHONDRIAL-RELATED"/>
    <property type="match status" value="1"/>
</dbReference>
<dbReference type="GO" id="GO:1902775">
    <property type="term" value="P:mitochondrial large ribosomal subunit assembly"/>
    <property type="evidence" value="ECO:0007669"/>
    <property type="project" value="EnsemblFungi"/>
</dbReference>
<protein>
    <recommendedName>
        <fullName evidence="6">Large ribosomal subunit protein uL29m</fullName>
    </recommendedName>
    <alternativeName>
        <fullName evidence="7">54S ribosomal protein L4, mitochondrial</fullName>
    </alternativeName>
</protein>
<gene>
    <name evidence="8" type="ORF">AO440_003893</name>
</gene>